<dbReference type="InterPro" id="IPR029058">
    <property type="entry name" value="AB_hydrolase_fold"/>
</dbReference>
<dbReference type="GO" id="GO:0004771">
    <property type="term" value="F:sterol ester esterase activity"/>
    <property type="evidence" value="ECO:0007669"/>
    <property type="project" value="UniProtKB-EC"/>
</dbReference>
<dbReference type="GO" id="GO:0035356">
    <property type="term" value="P:intracellular triglyceride homeostasis"/>
    <property type="evidence" value="ECO:0007669"/>
    <property type="project" value="UniProtKB-ARBA"/>
</dbReference>
<dbReference type="SUPFAM" id="SSF53474">
    <property type="entry name" value="alpha/beta-Hydrolases"/>
    <property type="match status" value="1"/>
</dbReference>
<dbReference type="EC" id="3.1.1.13" evidence="9"/>
<evidence type="ECO:0000256" key="7">
    <source>
        <dbReference type="ARBA" id="ARBA00022824"/>
    </source>
</evidence>
<evidence type="ECO:0000256" key="5">
    <source>
        <dbReference type="ARBA" id="ARBA00022677"/>
    </source>
</evidence>
<evidence type="ECO:0000256" key="4">
    <source>
        <dbReference type="ARBA" id="ARBA00019242"/>
    </source>
</evidence>
<dbReference type="EMBL" id="JAACNH010000004">
    <property type="protein sequence ID" value="KAG8445702.1"/>
    <property type="molecule type" value="Genomic_DNA"/>
</dbReference>
<evidence type="ECO:0000256" key="2">
    <source>
        <dbReference type="ARBA" id="ARBA00004502"/>
    </source>
</evidence>
<keyword evidence="7" id="KW-0256">Endoplasmic reticulum</keyword>
<comment type="catalytic activity">
    <reaction evidence="10">
        <text>a cholesterol ester + H2O = cholesterol + a fatty acid + H(+)</text>
        <dbReference type="Rhea" id="RHEA:36403"/>
        <dbReference type="ChEBI" id="CHEBI:15377"/>
        <dbReference type="ChEBI" id="CHEBI:15378"/>
        <dbReference type="ChEBI" id="CHEBI:16113"/>
        <dbReference type="ChEBI" id="CHEBI:17002"/>
        <dbReference type="ChEBI" id="CHEBI:28868"/>
        <dbReference type="EC" id="3.1.1.13"/>
    </reaction>
    <physiologicalReaction direction="left-to-right" evidence="10">
        <dbReference type="Rhea" id="RHEA:36404"/>
    </physiologicalReaction>
</comment>
<reference evidence="11" key="1">
    <citation type="thesis" date="2020" institute="ProQuest LLC" country="789 East Eisenhower Parkway, Ann Arbor, MI, USA">
        <title>Comparative Genomics and Chromosome Evolution.</title>
        <authorList>
            <person name="Mudd A.B."/>
        </authorList>
    </citation>
    <scope>NUCLEOTIDE SEQUENCE</scope>
    <source>
        <strain evidence="11">Female2</strain>
        <tissue evidence="11">Blood</tissue>
    </source>
</reference>
<dbReference type="Proteomes" id="UP000812440">
    <property type="component" value="Chromosome 5"/>
</dbReference>
<keyword evidence="6" id="KW-0378">Hydrolase</keyword>
<dbReference type="PANTHER" id="PTHR13390">
    <property type="entry name" value="LIPASE"/>
    <property type="match status" value="1"/>
</dbReference>
<dbReference type="AlphaFoldDB" id="A0A8T2JN71"/>
<protein>
    <recommendedName>
        <fullName evidence="4">Lipid droplet-associated hydrolase</fullName>
        <ecNumber evidence="9">3.1.1.13</ecNumber>
    </recommendedName>
    <alternativeName>
        <fullName evidence="8">Lipid droplet-associated serine hydrolase</fullName>
    </alternativeName>
</protein>
<evidence type="ECO:0000256" key="9">
    <source>
        <dbReference type="ARBA" id="ARBA00039150"/>
    </source>
</evidence>
<dbReference type="GO" id="GO:0019915">
    <property type="term" value="P:lipid storage"/>
    <property type="evidence" value="ECO:0007669"/>
    <property type="project" value="InterPro"/>
</dbReference>
<evidence type="ECO:0000313" key="12">
    <source>
        <dbReference type="Proteomes" id="UP000812440"/>
    </source>
</evidence>
<dbReference type="InterPro" id="IPR019363">
    <property type="entry name" value="LDAH"/>
</dbReference>
<dbReference type="GO" id="GO:0160077">
    <property type="term" value="P:lipid droplet fusion"/>
    <property type="evidence" value="ECO:0007669"/>
    <property type="project" value="UniProtKB-ARBA"/>
</dbReference>
<dbReference type="FunFam" id="3.40.50.1820:FF:000068">
    <property type="entry name" value="Lipid droplet associated hydrolase"/>
    <property type="match status" value="1"/>
</dbReference>
<name>A0A8T2JN71_9PIPI</name>
<accession>A0A8T2JN71</accession>
<comment type="similarity">
    <text evidence="3">Belongs to the AB hydrolase superfamily. LDAH family.</text>
</comment>
<evidence type="ECO:0000256" key="6">
    <source>
        <dbReference type="ARBA" id="ARBA00022801"/>
    </source>
</evidence>
<dbReference type="GO" id="GO:0005811">
    <property type="term" value="C:lipid droplet"/>
    <property type="evidence" value="ECO:0007669"/>
    <property type="project" value="UniProtKB-SubCell"/>
</dbReference>
<dbReference type="GO" id="GO:0042632">
    <property type="term" value="P:cholesterol homeostasis"/>
    <property type="evidence" value="ECO:0007669"/>
    <property type="project" value="UniProtKB-ARBA"/>
</dbReference>
<keyword evidence="5" id="KW-0551">Lipid droplet</keyword>
<dbReference type="Gene3D" id="3.40.50.1820">
    <property type="entry name" value="alpha/beta hydrolase"/>
    <property type="match status" value="1"/>
</dbReference>
<evidence type="ECO:0000256" key="10">
    <source>
        <dbReference type="ARBA" id="ARBA00049527"/>
    </source>
</evidence>
<dbReference type="GO" id="GO:0005783">
    <property type="term" value="C:endoplasmic reticulum"/>
    <property type="evidence" value="ECO:0007669"/>
    <property type="project" value="UniProtKB-SubCell"/>
</dbReference>
<keyword evidence="12" id="KW-1185">Reference proteome</keyword>
<evidence type="ECO:0000256" key="8">
    <source>
        <dbReference type="ARBA" id="ARBA00031924"/>
    </source>
</evidence>
<dbReference type="PANTHER" id="PTHR13390:SF0">
    <property type="entry name" value="LIPID DROPLET-ASSOCIATED HYDROLASE"/>
    <property type="match status" value="1"/>
</dbReference>
<organism evidence="11 12">
    <name type="scientific">Hymenochirus boettgeri</name>
    <name type="common">Congo dwarf clawed frog</name>
    <dbReference type="NCBI Taxonomy" id="247094"/>
    <lineage>
        <taxon>Eukaryota</taxon>
        <taxon>Metazoa</taxon>
        <taxon>Chordata</taxon>
        <taxon>Craniata</taxon>
        <taxon>Vertebrata</taxon>
        <taxon>Euteleostomi</taxon>
        <taxon>Amphibia</taxon>
        <taxon>Batrachia</taxon>
        <taxon>Anura</taxon>
        <taxon>Pipoidea</taxon>
        <taxon>Pipidae</taxon>
        <taxon>Pipinae</taxon>
        <taxon>Hymenochirus</taxon>
    </lineage>
</organism>
<comment type="subcellular location">
    <subcellularLocation>
        <location evidence="1">Endoplasmic reticulum</location>
    </subcellularLocation>
    <subcellularLocation>
        <location evidence="2">Lipid droplet</location>
    </subcellularLocation>
</comment>
<proteinExistence type="inferred from homology"/>
<evidence type="ECO:0000256" key="3">
    <source>
        <dbReference type="ARBA" id="ARBA00008300"/>
    </source>
</evidence>
<comment type="caution">
    <text evidence="11">The sequence shown here is derived from an EMBL/GenBank/DDBJ whole genome shotgun (WGS) entry which is preliminary data.</text>
</comment>
<evidence type="ECO:0000313" key="11">
    <source>
        <dbReference type="EMBL" id="KAG8445702.1"/>
    </source>
</evidence>
<gene>
    <name evidence="11" type="ORF">GDO86_010475</name>
</gene>
<dbReference type="Pfam" id="PF10230">
    <property type="entry name" value="LIDHydrolase"/>
    <property type="match status" value="1"/>
</dbReference>
<dbReference type="OrthoDB" id="448051at2759"/>
<evidence type="ECO:0000256" key="1">
    <source>
        <dbReference type="ARBA" id="ARBA00004240"/>
    </source>
</evidence>
<sequence length="318" mass="36218">MSEDHIPVHKEFIYCSGAATEVLKFGPWKNLQKTNGEIQPKLLILVIPGNPGIVGFYKTFMQTLYCGLDRQYPVWAISHAGHCSPPQGMDMTKETNEAGDVFGLAAQIDHKLFFLKMNVPDNMTLILIGHSIGCYIILEMMKRVVNLKVLKSILLFPTIERMAQSPQGKIMTPLLCSLRYVFYIPLYLLSFLPENIKTTLVRVILHGIKSVDQASVEAALNLFRVDCAANAMYMGSQEMVKVLERDNEAIKQHLSKLIFYYGATDNWCPVQYYEEIKKEFPEGYILLCEKGFRHAFVLDSSKEVATMIVHWLKKRLIS</sequence>